<dbReference type="EnsemblMetazoa" id="OVOC11101.1">
    <property type="protein sequence ID" value="OVOC11101.1"/>
    <property type="gene ID" value="WBGene00247910"/>
</dbReference>
<feature type="domain" description="DUF7753" evidence="2">
    <location>
        <begin position="281"/>
        <end position="342"/>
    </location>
</feature>
<dbReference type="SUPFAM" id="SSF63707">
    <property type="entry name" value="Ganglioside M2 (gm2) activator"/>
    <property type="match status" value="1"/>
</dbReference>
<evidence type="ECO:0000259" key="2">
    <source>
        <dbReference type="Pfam" id="PF24936"/>
    </source>
</evidence>
<organism evidence="3 4">
    <name type="scientific">Onchocerca volvulus</name>
    <dbReference type="NCBI Taxonomy" id="6282"/>
    <lineage>
        <taxon>Eukaryota</taxon>
        <taxon>Metazoa</taxon>
        <taxon>Ecdysozoa</taxon>
        <taxon>Nematoda</taxon>
        <taxon>Chromadorea</taxon>
        <taxon>Rhabditida</taxon>
        <taxon>Spirurina</taxon>
        <taxon>Spiruromorpha</taxon>
        <taxon>Filarioidea</taxon>
        <taxon>Onchocercidae</taxon>
        <taxon>Onchocerca</taxon>
    </lineage>
</organism>
<dbReference type="EnsemblMetazoa" id="OVOC11101.2">
    <property type="protein sequence ID" value="OVOC11101.2"/>
    <property type="gene ID" value="WBGene00247910"/>
</dbReference>
<dbReference type="InterPro" id="IPR036846">
    <property type="entry name" value="GM2-AP_sf"/>
</dbReference>
<dbReference type="InterPro" id="IPR056655">
    <property type="entry name" value="DUF7753"/>
</dbReference>
<dbReference type="EMBL" id="CMVM020000346">
    <property type="status" value="NOT_ANNOTATED_CDS"/>
    <property type="molecule type" value="Genomic_DNA"/>
</dbReference>
<dbReference type="Pfam" id="PF24936">
    <property type="entry name" value="DUF7753"/>
    <property type="match status" value="1"/>
</dbReference>
<proteinExistence type="predicted"/>
<dbReference type="AlphaFoldDB" id="A0A2K6VHC2"/>
<name>A0A2K6VHC2_ONCVO</name>
<dbReference type="Proteomes" id="UP000024404">
    <property type="component" value="Unassembled WGS sequence"/>
</dbReference>
<evidence type="ECO:0000313" key="3">
    <source>
        <dbReference type="EnsemblMetazoa" id="OVOC11101.2"/>
    </source>
</evidence>
<evidence type="ECO:0000313" key="4">
    <source>
        <dbReference type="Proteomes" id="UP000024404"/>
    </source>
</evidence>
<keyword evidence="4" id="KW-1185">Reference proteome</keyword>
<protein>
    <recommendedName>
        <fullName evidence="2">DUF7753 domain-containing protein</fullName>
    </recommendedName>
</protein>
<sequence>MFLLSPSSLSSLSSLSPILPISFISQQFTIPITIWFLLPLFPHQLILLVNSQQLACDILGRNCQERYQQMTHATTLENRTSQCSLPNIWLIPGKADTSCSRPGTKKIIEVDPRQVIIRPKVVKLPGCFNIEIKNIRVLDNNDAINNSFFAKIEYQWWNLKDFADLKCQNASNNGCDGYGNNCYYCDICESLHQLQSGRENSALTNQLKGISCPKYPGFYTFRKEFCFNDWYAFDSNGDCQFDFFQDEKFSNYRAAFSSLQQIGYGTVVAKLRLAANATSKIAERKRIKEELIEETVRKELEERRKTWNINSEQFEEFRLWYTNHRKNIWHREEYLPWLLYENEILCIRLTFDVCERIPKRNPFTGQLTCF</sequence>
<accession>A0A2K6VHC2</accession>
<evidence type="ECO:0000256" key="1">
    <source>
        <dbReference type="ARBA" id="ARBA00022729"/>
    </source>
</evidence>
<reference evidence="4" key="1">
    <citation type="submission" date="2013-10" db="EMBL/GenBank/DDBJ databases">
        <title>Genome sequencing of Onchocerca volvulus.</title>
        <authorList>
            <person name="Cotton J."/>
            <person name="Tsai J."/>
            <person name="Stanley E."/>
            <person name="Tracey A."/>
            <person name="Holroyd N."/>
            <person name="Lustigman S."/>
            <person name="Berriman M."/>
        </authorList>
    </citation>
    <scope>NUCLEOTIDE SEQUENCE</scope>
</reference>
<keyword evidence="1" id="KW-0732">Signal</keyword>
<dbReference type="OMA" id="CTRPGAK"/>
<reference evidence="3" key="2">
    <citation type="submission" date="2018-02" db="UniProtKB">
        <authorList>
            <consortium name="EnsemblMetazoa"/>
        </authorList>
    </citation>
    <scope>IDENTIFICATION</scope>
</reference>